<dbReference type="PROSITE" id="PS50181">
    <property type="entry name" value="FBOX"/>
    <property type="match status" value="1"/>
</dbReference>
<accession>A0A1L0B833</accession>
<dbReference type="InterPro" id="IPR036047">
    <property type="entry name" value="F-box-like_dom_sf"/>
</dbReference>
<dbReference type="STRING" id="45354.A0A1L0B833"/>
<dbReference type="OrthoDB" id="4093904at2759"/>
<organism evidence="2 3">
    <name type="scientific">Sungouiella intermedia</name>
    <dbReference type="NCBI Taxonomy" id="45354"/>
    <lineage>
        <taxon>Eukaryota</taxon>
        <taxon>Fungi</taxon>
        <taxon>Dikarya</taxon>
        <taxon>Ascomycota</taxon>
        <taxon>Saccharomycotina</taxon>
        <taxon>Pichiomycetes</taxon>
        <taxon>Metschnikowiaceae</taxon>
        <taxon>Sungouiella</taxon>
    </lineage>
</organism>
<dbReference type="SUPFAM" id="SSF81383">
    <property type="entry name" value="F-box domain"/>
    <property type="match status" value="1"/>
</dbReference>
<name>A0A1L0B833_9ASCO</name>
<evidence type="ECO:0000259" key="1">
    <source>
        <dbReference type="PROSITE" id="PS50181"/>
    </source>
</evidence>
<keyword evidence="3" id="KW-1185">Reference proteome</keyword>
<gene>
    <name evidence="2" type="ORF">SAMEA4029010_CIC11G00000002374</name>
</gene>
<dbReference type="AlphaFoldDB" id="A0A1L0B833"/>
<evidence type="ECO:0000313" key="3">
    <source>
        <dbReference type="Proteomes" id="UP000182334"/>
    </source>
</evidence>
<proteinExistence type="predicted"/>
<evidence type="ECO:0000313" key="2">
    <source>
        <dbReference type="EMBL" id="SGZ47110.1"/>
    </source>
</evidence>
<reference evidence="2 3" key="1">
    <citation type="submission" date="2016-10" db="EMBL/GenBank/DDBJ databases">
        <authorList>
            <person name="de Groot N.N."/>
        </authorList>
    </citation>
    <scope>NUCLEOTIDE SEQUENCE [LARGE SCALE GENOMIC DNA]</scope>
    <source>
        <strain evidence="2 3">CBS 141442</strain>
    </source>
</reference>
<feature type="domain" description="F-box" evidence="1">
    <location>
        <begin position="32"/>
        <end position="77"/>
    </location>
</feature>
<sequence>MEQRRMSRRRLSAYRPHNWRYPIQVLPVHNERLSLEQLPVVILAAIFDLLKVGDLLNVCVASKYFYLPAVMRLYQRIVITNNYLRTYADKYLSRWLYNIGTSVPPGNVVKLADVVTRNDKLALLMHTLIVTEKCDIMLLREILTLASIIDLYYVGDDPLPQRLLHNVISLTTLIQEPFIAPLLTELHICKTGDDPHSDKYRRLALSMLDNDTFQNLRTLAFENTDDRNLNTLNQLNDDNERPLAGWILFFEVFAQRQTLLQVTNLILEGFVRSSGAQIAQLISQTVNMDNLNSLALLCTELSHAHALHYDNDTSLLENITKHTKYLRELSISPTDDCLTCQVNAIINTLKVNLHGQLRNLLVVFESPNASTSANVKLAILHNQSKLELLRYRDKTTQGGLKSEVYSLLSSRTSELEHGTFYNYRIRKGFFPNSFTYMGDVPFLSDPLVTLIETMGPQIAEVLNKDDLLSHVSMMPSLELYELMDFPLCVKRQGFLVNGEVIPYGGRV</sequence>
<protein>
    <submittedName>
        <fullName evidence="2">CIC11C00000002374</fullName>
    </submittedName>
</protein>
<dbReference type="Proteomes" id="UP000182334">
    <property type="component" value="Chromosome I"/>
</dbReference>
<dbReference type="InterPro" id="IPR001810">
    <property type="entry name" value="F-box_dom"/>
</dbReference>
<dbReference type="EMBL" id="LT635756">
    <property type="protein sequence ID" value="SGZ47110.1"/>
    <property type="molecule type" value="Genomic_DNA"/>
</dbReference>